<sequence>MPLTNDATEFQKKKDFYRTPVQTLEMRLGKRINCKNKQPKREKIELDKQNCGFLYHKEVARQKEEPRVKKCFCSEMNCQETFQKICQNKSLVEKMAQDCFCI</sequence>
<keyword evidence="2" id="KW-1185">Reference proteome</keyword>
<name>A0AAV4M2F3_CAEEX</name>
<evidence type="ECO:0000313" key="1">
    <source>
        <dbReference type="EMBL" id="GIX66553.1"/>
    </source>
</evidence>
<comment type="caution">
    <text evidence="1">The sequence shown here is derived from an EMBL/GenBank/DDBJ whole genome shotgun (WGS) entry which is preliminary data.</text>
</comment>
<proteinExistence type="predicted"/>
<dbReference type="AlphaFoldDB" id="A0AAV4M2F3"/>
<protein>
    <submittedName>
        <fullName evidence="1">Uncharacterized protein</fullName>
    </submittedName>
</protein>
<dbReference type="Proteomes" id="UP001054945">
    <property type="component" value="Unassembled WGS sequence"/>
</dbReference>
<accession>A0AAV4M2F3</accession>
<evidence type="ECO:0000313" key="2">
    <source>
        <dbReference type="Proteomes" id="UP001054945"/>
    </source>
</evidence>
<gene>
    <name evidence="1" type="ORF">CEXT_209391</name>
</gene>
<dbReference type="EMBL" id="BPLR01019323">
    <property type="protein sequence ID" value="GIX66553.1"/>
    <property type="molecule type" value="Genomic_DNA"/>
</dbReference>
<reference evidence="1 2" key="1">
    <citation type="submission" date="2021-06" db="EMBL/GenBank/DDBJ databases">
        <title>Caerostris extrusa draft genome.</title>
        <authorList>
            <person name="Kono N."/>
            <person name="Arakawa K."/>
        </authorList>
    </citation>
    <scope>NUCLEOTIDE SEQUENCE [LARGE SCALE GENOMIC DNA]</scope>
</reference>
<organism evidence="1 2">
    <name type="scientific">Caerostris extrusa</name>
    <name type="common">Bark spider</name>
    <name type="synonym">Caerostris bankana</name>
    <dbReference type="NCBI Taxonomy" id="172846"/>
    <lineage>
        <taxon>Eukaryota</taxon>
        <taxon>Metazoa</taxon>
        <taxon>Ecdysozoa</taxon>
        <taxon>Arthropoda</taxon>
        <taxon>Chelicerata</taxon>
        <taxon>Arachnida</taxon>
        <taxon>Araneae</taxon>
        <taxon>Araneomorphae</taxon>
        <taxon>Entelegynae</taxon>
        <taxon>Araneoidea</taxon>
        <taxon>Araneidae</taxon>
        <taxon>Caerostris</taxon>
    </lineage>
</organism>